<evidence type="ECO:0000256" key="6">
    <source>
        <dbReference type="ARBA" id="ARBA00022723"/>
    </source>
</evidence>
<dbReference type="Proteomes" id="UP000006310">
    <property type="component" value="Chromosome 1"/>
</dbReference>
<evidence type="ECO:0000313" key="14">
    <source>
        <dbReference type="EMBL" id="CCK67812.1"/>
    </source>
</evidence>
<proteinExistence type="inferred from homology"/>
<evidence type="ECO:0000256" key="9">
    <source>
        <dbReference type="ARBA" id="ARBA00022833"/>
    </source>
</evidence>
<feature type="region of interest" description="Disordered" evidence="12">
    <location>
        <begin position="587"/>
        <end position="631"/>
    </location>
</feature>
<dbReference type="OrthoDB" id="60955at2759"/>
<keyword evidence="8 10" id="KW-0863">Zinc-finger</keyword>
<dbReference type="PROSITE" id="PS00678">
    <property type="entry name" value="WD_REPEATS_1"/>
    <property type="match status" value="1"/>
</dbReference>
<dbReference type="PROSITE" id="PS50089">
    <property type="entry name" value="ZF_RING_2"/>
    <property type="match status" value="1"/>
</dbReference>
<evidence type="ECO:0000256" key="1">
    <source>
        <dbReference type="ARBA" id="ARBA00004116"/>
    </source>
</evidence>
<keyword evidence="7" id="KW-0677">Repeat</keyword>
<evidence type="ECO:0000256" key="7">
    <source>
        <dbReference type="ARBA" id="ARBA00022737"/>
    </source>
</evidence>
<feature type="region of interest" description="Disordered" evidence="12">
    <location>
        <begin position="82"/>
        <end position="111"/>
    </location>
</feature>
<dbReference type="GeneID" id="34523447"/>
<dbReference type="Pfam" id="PF00400">
    <property type="entry name" value="WD40"/>
    <property type="match status" value="2"/>
</dbReference>
<name>J7RSZ8_HUIN7</name>
<keyword evidence="9" id="KW-0862">Zinc</keyword>
<dbReference type="OMA" id="GRDGKCC"/>
<evidence type="ECO:0000256" key="8">
    <source>
        <dbReference type="ARBA" id="ARBA00022771"/>
    </source>
</evidence>
<dbReference type="GO" id="GO:1904263">
    <property type="term" value="P:positive regulation of TORC1 signaling"/>
    <property type="evidence" value="ECO:0007669"/>
    <property type="project" value="TreeGrafter"/>
</dbReference>
<accession>J7RSZ8</accession>
<dbReference type="SUPFAM" id="SSF50978">
    <property type="entry name" value="WD40 repeat-like"/>
    <property type="match status" value="1"/>
</dbReference>
<reference evidence="15" key="2">
    <citation type="submission" date="2012-08" db="EMBL/GenBank/DDBJ databases">
        <title>Genome sequence of Kazachstania naganishii.</title>
        <authorList>
            <person name="Gordon J.L."/>
            <person name="Armisen D."/>
            <person name="Proux-Wera E."/>
            <person name="OhEigeartaigh S.S."/>
            <person name="Byrne K.P."/>
            <person name="Wolfe K.H."/>
        </authorList>
    </citation>
    <scope>NUCLEOTIDE SEQUENCE [LARGE SCALE GENOMIC DNA]</scope>
    <source>
        <strain evidence="15">ATCC MYA-139 / BCRC 22969 / CBS 8797 / CCRC 22969 / KCTC 17520 / NBRC 10181 / NCYC 3082</strain>
    </source>
</reference>
<dbReference type="InterPro" id="IPR001680">
    <property type="entry name" value="WD40_rpt"/>
</dbReference>
<feature type="region of interest" description="Disordered" evidence="12">
    <location>
        <begin position="935"/>
        <end position="976"/>
    </location>
</feature>
<feature type="compositionally biased region" description="Polar residues" evidence="12">
    <location>
        <begin position="998"/>
        <end position="1010"/>
    </location>
</feature>
<feature type="repeat" description="WD" evidence="11">
    <location>
        <begin position="235"/>
        <end position="277"/>
    </location>
</feature>
<dbReference type="GO" id="GO:0005774">
    <property type="term" value="C:vacuolar membrane"/>
    <property type="evidence" value="ECO:0007669"/>
    <property type="project" value="TreeGrafter"/>
</dbReference>
<evidence type="ECO:0000256" key="10">
    <source>
        <dbReference type="PROSITE-ProRule" id="PRU00175"/>
    </source>
</evidence>
<feature type="compositionally biased region" description="Polar residues" evidence="12">
    <location>
        <begin position="964"/>
        <end position="976"/>
    </location>
</feature>
<dbReference type="InterPro" id="IPR001841">
    <property type="entry name" value="Znf_RING"/>
</dbReference>
<dbReference type="HOGENOM" id="CLU_008512_0_0_1"/>
<evidence type="ECO:0000256" key="2">
    <source>
        <dbReference type="ARBA" id="ARBA00008863"/>
    </source>
</evidence>
<dbReference type="EMBL" id="HE978314">
    <property type="protein sequence ID" value="CCK67812.1"/>
    <property type="molecule type" value="Genomic_DNA"/>
</dbReference>
<organism evidence="14 15">
    <name type="scientific">Huiozyma naganishii (strain ATCC MYA-139 / BCRC 22969 / CBS 8797 / KCTC 17520 / NBRC 10181 / NCYC 3082 / Yp74L-3)</name>
    <name type="common">Yeast</name>
    <name type="synonym">Kazachstania naganishii</name>
    <dbReference type="NCBI Taxonomy" id="1071383"/>
    <lineage>
        <taxon>Eukaryota</taxon>
        <taxon>Fungi</taxon>
        <taxon>Dikarya</taxon>
        <taxon>Ascomycota</taxon>
        <taxon>Saccharomycotina</taxon>
        <taxon>Saccharomycetes</taxon>
        <taxon>Saccharomycetales</taxon>
        <taxon>Saccharomycetaceae</taxon>
        <taxon>Huiozyma</taxon>
    </lineage>
</organism>
<dbReference type="InterPro" id="IPR049566">
    <property type="entry name" value="WDR59_RTC1-like_RING_Znf"/>
</dbReference>
<reference evidence="14 15" key="1">
    <citation type="journal article" date="2011" name="Proc. Natl. Acad. Sci. U.S.A.">
        <title>Evolutionary erosion of yeast sex chromosomes by mating-type switching accidents.</title>
        <authorList>
            <person name="Gordon J.L."/>
            <person name="Armisen D."/>
            <person name="Proux-Wera E."/>
            <person name="Oheigeartaigh S.S."/>
            <person name="Byrne K.P."/>
            <person name="Wolfe K.H."/>
        </authorList>
    </citation>
    <scope>NUCLEOTIDE SEQUENCE [LARGE SCALE GENOMIC DNA]</scope>
    <source>
        <strain evidence="15">ATCC MYA-139 / BCRC 22969 / CBS 8797 / CCRC 22969 / KCTC 17520 / NBRC 10181 / NCYC 3082</strain>
    </source>
</reference>
<evidence type="ECO:0000256" key="11">
    <source>
        <dbReference type="PROSITE-ProRule" id="PRU00221"/>
    </source>
</evidence>
<dbReference type="PANTHER" id="PTHR46200:SF1">
    <property type="entry name" value="GATOR COMPLEX PROTEIN WDR24"/>
    <property type="match status" value="1"/>
</dbReference>
<dbReference type="PROSITE" id="PS50082">
    <property type="entry name" value="WD_REPEATS_2"/>
    <property type="match status" value="2"/>
</dbReference>
<dbReference type="GO" id="GO:0005829">
    <property type="term" value="C:cytosol"/>
    <property type="evidence" value="ECO:0007669"/>
    <property type="project" value="TreeGrafter"/>
</dbReference>
<evidence type="ECO:0000256" key="12">
    <source>
        <dbReference type="SAM" id="MobiDB-lite"/>
    </source>
</evidence>
<dbReference type="eggNOG" id="KOG0269">
    <property type="taxonomic scope" value="Eukaryota"/>
</dbReference>
<keyword evidence="4" id="KW-0926">Vacuole</keyword>
<dbReference type="PROSITE" id="PS50294">
    <property type="entry name" value="WD_REPEATS_REGION"/>
    <property type="match status" value="1"/>
</dbReference>
<dbReference type="GO" id="GO:0016239">
    <property type="term" value="P:positive regulation of macroautophagy"/>
    <property type="evidence" value="ECO:0007669"/>
    <property type="project" value="TreeGrafter"/>
</dbReference>
<dbReference type="PANTHER" id="PTHR46200">
    <property type="entry name" value="GATOR COMPLEX PROTEIN WDR24"/>
    <property type="match status" value="1"/>
</dbReference>
<feature type="compositionally biased region" description="Polar residues" evidence="12">
    <location>
        <begin position="591"/>
        <end position="620"/>
    </location>
</feature>
<feature type="compositionally biased region" description="Polar residues" evidence="12">
    <location>
        <begin position="99"/>
        <end position="111"/>
    </location>
</feature>
<dbReference type="GO" id="GO:0061700">
    <property type="term" value="C:GATOR2 complex"/>
    <property type="evidence" value="ECO:0007669"/>
    <property type="project" value="TreeGrafter"/>
</dbReference>
<dbReference type="InterPro" id="IPR019775">
    <property type="entry name" value="WD40_repeat_CS"/>
</dbReference>
<dbReference type="CDD" id="cd16488">
    <property type="entry name" value="mRING-H2-C3H3C2_Mio-like"/>
    <property type="match status" value="1"/>
</dbReference>
<sequence>MPDGSVPSYGKMHSHSYSNADTGMENAMNAKRTAAFRINHYNSSSPIHTTDIPGRPRLSGKHSYASSYVMHSNIPMGKQNVDDQEQISSSAPFHGRAPAQSTYRNSMSTNKSSGLMYHDKSKKEISSIDIVHDPQATALICAGKAHLGYYKFSPQDRSLKCQYDLLHSSFQNSRISATSFLPKRSRQIKLSTIADVKTGFHNYKNYVAVCTNSTTVSLFDINRANQTDSALVSSLAEHTRSVNSFDFNMMQTNLLISGGQDGCVKIWDIRTNNPTKIVNTCDVRINTTFGSIRDIKWMPGYNFSGNDRNYTDLRSHGGYKFASIHDSGALLKFDMRQPNQPEKRINAHTGPGLCLNWHPHQDYIASGGRDGKCCLWYFGDRMEQSATNLQANSAYQHQFQSHFSGNSNTNAAVSFPETTINIGSPITKLKFRPTYDKNIHNSLIAISSMGEEAQVSIYSLARRYIPKHILQTKAPSLGLVWWNNNVIFNIDKDDTINGWDIREEPTVLDNLTKAVTTWRDIDGDGFTFIDQSVGGYDAVDDPTRAPFDSHKDRISLSAHSKTSSNLSTGILGKMTMSHSNMAGYGMERPQITKTGPSMSSRSLAGSPMLNLSSNGSAESLSTHEEDGSEYHPPSIITLDLPFILNGMRVSQLQKYNNRSGIPNGAMLKDLPVDVFKYLVRELQFSLNLDVEETSFKPSKQQDSIIEDDQEEKNLMKKFGFSENSTWAALVNKDQNKKEEVSEVDASTDSSNSKSNRTRSSSTKITAKAHKIDDAADITNRANIGENWDTTKKDKGIKEGERSKLYEALHKPHPSPKDKVKILVQLMKAASHNADTYSNIEDLQNFKVWILIRDSLIWDLNRCSKNDSDDVPLEMRHAGEVPVQHDLNTYDVENPRKISTASEFSNKGLTSDVESMMIGERPQALRALSVESRYSDMKQPRELESNVSSPALNPTHAAMKGGSPISKTTKPMTEQGQDITGESAIEEDDHLDEGDVSNIDKQSPYSSSEGATHSIPILRNTKKRLSFIDTFMTGSYAGGDYTGDEFSNRAGKVPPNQGSPRSKLSSLQSFATTNNSNHTPFFKKIISQASSPRIFEGNSIDNYFGSIGGNSIRHTFSATDSDAGTTPYAKKKSAPWGTKKLIRQVYKHAVEAGNVLLSITILLLFQNVYDIAPEEVVKNSLFEFLSMLHRFEAFETASFLLKHCSWEDILGSESGQSSIQIYCDRCHGLIMNEPSKERFTKEKHNMEANGENDPMRKFGYWYCDSCKKPTTLCVYCEKPMKGLTMGLLSCGHEGHFACLREWFITENADTCPGGCNIKLNFT</sequence>
<dbReference type="GO" id="GO:0008270">
    <property type="term" value="F:zinc ion binding"/>
    <property type="evidence" value="ECO:0007669"/>
    <property type="project" value="UniProtKB-KW"/>
</dbReference>
<keyword evidence="15" id="KW-1185">Reference proteome</keyword>
<evidence type="ECO:0000256" key="4">
    <source>
        <dbReference type="ARBA" id="ARBA00022554"/>
    </source>
</evidence>
<protein>
    <recommendedName>
        <fullName evidence="3">Restriction of telomere capping protein 1</fullName>
    </recommendedName>
</protein>
<dbReference type="Pfam" id="PF17120">
    <property type="entry name" value="zf-RING_16"/>
    <property type="match status" value="1"/>
</dbReference>
<comment type="similarity">
    <text evidence="2">Belongs to the WD repeat RTC1 family.</text>
</comment>
<keyword evidence="5 11" id="KW-0853">WD repeat</keyword>
<feature type="region of interest" description="Disordered" evidence="12">
    <location>
        <begin position="993"/>
        <end position="1013"/>
    </location>
</feature>
<dbReference type="STRING" id="1071383.J7RSZ8"/>
<gene>
    <name evidence="14" type="primary">KNAG0A01230</name>
    <name evidence="14" type="ordered locus">KNAG_0A01230</name>
</gene>
<feature type="repeat" description="WD" evidence="11">
    <location>
        <begin position="345"/>
        <end position="376"/>
    </location>
</feature>
<feature type="region of interest" description="Disordered" evidence="12">
    <location>
        <begin position="732"/>
        <end position="766"/>
    </location>
</feature>
<dbReference type="InterPro" id="IPR015943">
    <property type="entry name" value="WD40/YVTN_repeat-like_dom_sf"/>
</dbReference>
<feature type="compositionally biased region" description="Low complexity" evidence="12">
    <location>
        <begin position="749"/>
        <end position="765"/>
    </location>
</feature>
<dbReference type="InterPro" id="IPR037590">
    <property type="entry name" value="WDR24"/>
</dbReference>
<evidence type="ECO:0000259" key="13">
    <source>
        <dbReference type="PROSITE" id="PS50089"/>
    </source>
</evidence>
<evidence type="ECO:0000256" key="3">
    <source>
        <dbReference type="ARBA" id="ARBA00015098"/>
    </source>
</evidence>
<keyword evidence="6" id="KW-0479">Metal-binding</keyword>
<dbReference type="InterPro" id="IPR036322">
    <property type="entry name" value="WD40_repeat_dom_sf"/>
</dbReference>
<dbReference type="SMART" id="SM00320">
    <property type="entry name" value="WD40"/>
    <property type="match status" value="3"/>
</dbReference>
<dbReference type="RefSeq" id="XP_022462058.1">
    <property type="nucleotide sequence ID" value="XM_022606452.1"/>
</dbReference>
<evidence type="ECO:0000256" key="5">
    <source>
        <dbReference type="ARBA" id="ARBA00022574"/>
    </source>
</evidence>
<dbReference type="KEGG" id="kng:KNAG_0A01230"/>
<evidence type="ECO:0000313" key="15">
    <source>
        <dbReference type="Proteomes" id="UP000006310"/>
    </source>
</evidence>
<feature type="domain" description="RING-type" evidence="13">
    <location>
        <begin position="1272"/>
        <end position="1311"/>
    </location>
</feature>
<comment type="subcellular location">
    <subcellularLocation>
        <location evidence="1">Vacuole</location>
    </subcellularLocation>
</comment>
<dbReference type="Gene3D" id="2.130.10.10">
    <property type="entry name" value="YVTN repeat-like/Quinoprotein amine dehydrogenase"/>
    <property type="match status" value="2"/>
</dbReference>